<name>A0AAU7AU21_9ACTN</name>
<dbReference type="NCBIfam" id="TIGR01392">
    <property type="entry name" value="homoserO_Ac_trn"/>
    <property type="match status" value="1"/>
</dbReference>
<dbReference type="GO" id="GO:0008899">
    <property type="term" value="F:homoserine O-succinyltransferase activity"/>
    <property type="evidence" value="ECO:0007669"/>
    <property type="project" value="UniProtKB-UniRule"/>
</dbReference>
<comment type="pathway">
    <text evidence="2">Amino-acid biosynthesis; L-methionine biosynthesis via de novo pathway; O-succinyl-L-homoserine from L-homoserine: step 1/1.</text>
</comment>
<reference evidence="5" key="1">
    <citation type="submission" date="2022-12" db="EMBL/GenBank/DDBJ databases">
        <title>Paraconexibacter alkalitolerans sp. nov. and Baekduia alba sp. nov., isolated from soil and emended description of the genera Paraconexibacter (Chun et al., 2020) and Baekduia (An et al., 2020).</title>
        <authorList>
            <person name="Vieira S."/>
            <person name="Huber K.J."/>
            <person name="Geppert A."/>
            <person name="Wolf J."/>
            <person name="Neumann-Schaal M."/>
            <person name="Muesken M."/>
            <person name="Overmann J."/>
        </authorList>
    </citation>
    <scope>NUCLEOTIDE SEQUENCE</scope>
    <source>
        <strain evidence="5">AEG42_29</strain>
    </source>
</reference>
<dbReference type="GO" id="GO:0009086">
    <property type="term" value="P:methionine biosynthetic process"/>
    <property type="evidence" value="ECO:0007669"/>
    <property type="project" value="UniProtKB-UniRule"/>
</dbReference>
<evidence type="ECO:0000259" key="4">
    <source>
        <dbReference type="Pfam" id="PF00561"/>
    </source>
</evidence>
<comment type="subunit">
    <text evidence="2">Homodimer.</text>
</comment>
<evidence type="ECO:0000256" key="2">
    <source>
        <dbReference type="HAMAP-Rule" id="MF_00296"/>
    </source>
</evidence>
<dbReference type="Pfam" id="PF00561">
    <property type="entry name" value="Abhydrolase_1"/>
    <property type="match status" value="1"/>
</dbReference>
<organism evidence="5">
    <name type="scientific">Paraconexibacter sp. AEG42_29</name>
    <dbReference type="NCBI Taxonomy" id="2997339"/>
    <lineage>
        <taxon>Bacteria</taxon>
        <taxon>Bacillati</taxon>
        <taxon>Actinomycetota</taxon>
        <taxon>Thermoleophilia</taxon>
        <taxon>Solirubrobacterales</taxon>
        <taxon>Paraconexibacteraceae</taxon>
        <taxon>Paraconexibacter</taxon>
    </lineage>
</organism>
<dbReference type="GO" id="GO:0009092">
    <property type="term" value="P:homoserine metabolic process"/>
    <property type="evidence" value="ECO:0007669"/>
    <property type="project" value="TreeGrafter"/>
</dbReference>
<protein>
    <recommendedName>
        <fullName evidence="2">Homoserine O-succinyltransferase</fullName>
        <shortName evidence="2">HST</shortName>
        <ecNumber evidence="2">2.3.1.46</ecNumber>
    </recommendedName>
    <alternativeName>
        <fullName evidence="2">Homoserine transsuccinylase</fullName>
        <shortName evidence="2">HTS</shortName>
    </alternativeName>
</protein>
<dbReference type="InterPro" id="IPR008220">
    <property type="entry name" value="HAT_MetX-like"/>
</dbReference>
<comment type="function">
    <text evidence="2">Transfers a succinyl group from succinyl-CoA to L-homoserine, forming succinyl-L-homoserine.</text>
</comment>
<keyword evidence="2" id="KW-0028">Amino-acid biosynthesis</keyword>
<evidence type="ECO:0000256" key="1">
    <source>
        <dbReference type="ARBA" id="ARBA00022679"/>
    </source>
</evidence>
<dbReference type="RefSeq" id="WP_354701671.1">
    <property type="nucleotide sequence ID" value="NZ_CP114014.1"/>
</dbReference>
<dbReference type="InterPro" id="IPR029058">
    <property type="entry name" value="AB_hydrolase_fold"/>
</dbReference>
<proteinExistence type="inferred from homology"/>
<dbReference type="GO" id="GO:0005737">
    <property type="term" value="C:cytoplasm"/>
    <property type="evidence" value="ECO:0007669"/>
    <property type="project" value="UniProtKB-SubCell"/>
</dbReference>
<dbReference type="SUPFAM" id="SSF53474">
    <property type="entry name" value="alpha/beta-Hydrolases"/>
    <property type="match status" value="1"/>
</dbReference>
<dbReference type="InterPro" id="IPR000073">
    <property type="entry name" value="AB_hydrolase_1"/>
</dbReference>
<keyword evidence="2" id="KW-0486">Methionine biosynthesis</keyword>
<dbReference type="EC" id="2.3.1.46" evidence="2"/>
<comment type="similarity">
    <text evidence="2">Belongs to the AB hydrolase superfamily. MetX family.</text>
</comment>
<comment type="subcellular location">
    <subcellularLocation>
        <location evidence="2">Cytoplasm</location>
    </subcellularLocation>
</comment>
<keyword evidence="1 2" id="KW-0808">Transferase</keyword>
<dbReference type="HAMAP" id="MF_00296">
    <property type="entry name" value="MetX_acyltransf"/>
    <property type="match status" value="1"/>
</dbReference>
<feature type="site" description="Important for acyl-CoA specificity" evidence="2">
    <location>
        <position position="315"/>
    </location>
</feature>
<dbReference type="AlphaFoldDB" id="A0AAU7AU21"/>
<sequence length="367" mass="38978">MDGTAAVTTQRVVLFAGDDPLALTCGRVLAPVEVAFTTHGTLAADASNAVFVCHALTGDAHAAAPDGWWRTLVGPGLPVDTDRFFVITPNLLGGCRGTTGPSSVDPATGRPYGLDFPPLTIADLVAVHRRLLRHLGVTRLHAAIGGSLGGMQVLQWLLDRPDEVARAVMIGASARLSAQNVALSAAARGAILADPDFRDGRYLEHGVRPGAGLATARRLAHVTYLSEHGMQRRFAAPAADPAASTPDARAWLASRLPVEHYLDHQAEEFLGRFDALSYLYLSRVMDDFDPFAQVAPGGPDLSVDATVISFDSDWRFGPEHGARLAAGLRERGTRSVRELVLETDAGHDAFLLDVPGYREAVTAALGD</sequence>
<dbReference type="PANTHER" id="PTHR32268:SF11">
    <property type="entry name" value="HOMOSERINE O-ACETYLTRANSFERASE"/>
    <property type="match status" value="1"/>
</dbReference>
<feature type="binding site" evidence="2">
    <location>
        <position position="217"/>
    </location>
    <ligand>
        <name>substrate</name>
    </ligand>
</feature>
<comment type="catalytic activity">
    <reaction evidence="2">
        <text>L-homoserine + succinyl-CoA = O-succinyl-L-homoserine + CoA</text>
        <dbReference type="Rhea" id="RHEA:22008"/>
        <dbReference type="ChEBI" id="CHEBI:57287"/>
        <dbReference type="ChEBI" id="CHEBI:57292"/>
        <dbReference type="ChEBI" id="CHEBI:57476"/>
        <dbReference type="ChEBI" id="CHEBI:57661"/>
        <dbReference type="EC" id="2.3.1.46"/>
    </reaction>
</comment>
<dbReference type="NCBIfam" id="NF001209">
    <property type="entry name" value="PRK00175.1"/>
    <property type="match status" value="1"/>
</dbReference>
<dbReference type="PANTHER" id="PTHR32268">
    <property type="entry name" value="HOMOSERINE O-ACETYLTRANSFERASE"/>
    <property type="match status" value="1"/>
</dbReference>
<dbReference type="PIRSF" id="PIRSF000443">
    <property type="entry name" value="Homoser_Ac_trans"/>
    <property type="match status" value="1"/>
</dbReference>
<feature type="active site" evidence="2 3">
    <location>
        <position position="313"/>
    </location>
</feature>
<keyword evidence="2" id="KW-0963">Cytoplasm</keyword>
<keyword evidence="2 5" id="KW-0012">Acyltransferase</keyword>
<feature type="domain" description="AB hydrolase-1" evidence="4">
    <location>
        <begin position="49"/>
        <end position="352"/>
    </location>
</feature>
<feature type="binding site" evidence="2">
    <location>
        <position position="348"/>
    </location>
    <ligand>
        <name>substrate</name>
    </ligand>
</feature>
<comment type="caution">
    <text evidence="2">Lacks conserved residue(s) required for the propagation of feature annotation.</text>
</comment>
<dbReference type="EMBL" id="CP114014">
    <property type="protein sequence ID" value="XAY05153.1"/>
    <property type="molecule type" value="Genomic_DNA"/>
</dbReference>
<dbReference type="GO" id="GO:0004414">
    <property type="term" value="F:homoserine O-acetyltransferase activity"/>
    <property type="evidence" value="ECO:0007669"/>
    <property type="project" value="TreeGrafter"/>
</dbReference>
<dbReference type="Gene3D" id="3.40.50.1820">
    <property type="entry name" value="alpha/beta hydrolase"/>
    <property type="match status" value="1"/>
</dbReference>
<evidence type="ECO:0000256" key="3">
    <source>
        <dbReference type="PIRSR" id="PIRSR000443-1"/>
    </source>
</evidence>
<accession>A0AAU7AU21</accession>
<evidence type="ECO:0000313" key="5">
    <source>
        <dbReference type="EMBL" id="XAY05153.1"/>
    </source>
</evidence>
<feature type="active site" evidence="2 3">
    <location>
        <position position="347"/>
    </location>
</feature>
<gene>
    <name evidence="5" type="primary">metXA</name>
    <name evidence="2" type="synonym">metXS</name>
    <name evidence="5" type="ORF">DSM112329_01997</name>
</gene>
<feature type="active site" description="Nucleophile" evidence="2 3">
    <location>
        <position position="147"/>
    </location>
</feature>
<dbReference type="KEGG" id="parq:DSM112329_01997"/>